<evidence type="ECO:0000256" key="1">
    <source>
        <dbReference type="ARBA" id="ARBA00004651"/>
    </source>
</evidence>
<dbReference type="AlphaFoldDB" id="A0A9J6DJF2"/>
<accession>A0A9J6DJF2</accession>
<name>A0A9J6DJF2_RHIMP</name>
<reference evidence="13" key="2">
    <citation type="submission" date="2021-09" db="EMBL/GenBank/DDBJ databases">
        <authorList>
            <person name="Jia N."/>
            <person name="Wang J."/>
            <person name="Shi W."/>
            <person name="Du L."/>
            <person name="Sun Y."/>
            <person name="Zhan W."/>
            <person name="Jiang J."/>
            <person name="Wang Q."/>
            <person name="Zhang B."/>
            <person name="Ji P."/>
            <person name="Sakyi L.B."/>
            <person name="Cui X."/>
            <person name="Yuan T."/>
            <person name="Jiang B."/>
            <person name="Yang W."/>
            <person name="Lam T.T.-Y."/>
            <person name="Chang Q."/>
            <person name="Ding S."/>
            <person name="Wang X."/>
            <person name="Zhu J."/>
            <person name="Ruan X."/>
            <person name="Zhao L."/>
            <person name="Wei J."/>
            <person name="Que T."/>
            <person name="Du C."/>
            <person name="Cheng J."/>
            <person name="Dai P."/>
            <person name="Han X."/>
            <person name="Huang E."/>
            <person name="Gao Y."/>
            <person name="Liu J."/>
            <person name="Shao H."/>
            <person name="Ye R."/>
            <person name="Li L."/>
            <person name="Wei W."/>
            <person name="Wang X."/>
            <person name="Wang C."/>
            <person name="Huo Q."/>
            <person name="Li W."/>
            <person name="Guo W."/>
            <person name="Chen H."/>
            <person name="Chen S."/>
            <person name="Zhou L."/>
            <person name="Zhou L."/>
            <person name="Ni X."/>
            <person name="Tian J."/>
            <person name="Zhou Y."/>
            <person name="Sheng Y."/>
            <person name="Liu T."/>
            <person name="Pan Y."/>
            <person name="Xia L."/>
            <person name="Li J."/>
            <person name="Zhao F."/>
            <person name="Cao W."/>
        </authorList>
    </citation>
    <scope>NUCLEOTIDE SEQUENCE</scope>
    <source>
        <strain evidence="13">Rmic-2018</strain>
        <tissue evidence="13">Larvae</tissue>
    </source>
</reference>
<comment type="similarity">
    <text evidence="2 11">Belongs to the sodium:solute symporter (SSF) (TC 2.A.21) family.</text>
</comment>
<feature type="transmembrane region" description="Helical" evidence="12">
    <location>
        <begin position="216"/>
        <end position="235"/>
    </location>
</feature>
<evidence type="ECO:0000256" key="10">
    <source>
        <dbReference type="ARBA" id="ARBA00023201"/>
    </source>
</evidence>
<dbReference type="GO" id="GO:0005886">
    <property type="term" value="C:plasma membrane"/>
    <property type="evidence" value="ECO:0007669"/>
    <property type="project" value="UniProtKB-SubCell"/>
</dbReference>
<evidence type="ECO:0000256" key="4">
    <source>
        <dbReference type="ARBA" id="ARBA00022475"/>
    </source>
</evidence>
<dbReference type="VEuPathDB" id="VectorBase:LOC119174289"/>
<reference evidence="13" key="1">
    <citation type="journal article" date="2020" name="Cell">
        <title>Large-Scale Comparative Analyses of Tick Genomes Elucidate Their Genetic Diversity and Vector Capacities.</title>
        <authorList>
            <consortium name="Tick Genome and Microbiome Consortium (TIGMIC)"/>
            <person name="Jia N."/>
            <person name="Wang J."/>
            <person name="Shi W."/>
            <person name="Du L."/>
            <person name="Sun Y."/>
            <person name="Zhan W."/>
            <person name="Jiang J.F."/>
            <person name="Wang Q."/>
            <person name="Zhang B."/>
            <person name="Ji P."/>
            <person name="Bell-Sakyi L."/>
            <person name="Cui X.M."/>
            <person name="Yuan T.T."/>
            <person name="Jiang B.G."/>
            <person name="Yang W.F."/>
            <person name="Lam T.T."/>
            <person name="Chang Q.C."/>
            <person name="Ding S.J."/>
            <person name="Wang X.J."/>
            <person name="Zhu J.G."/>
            <person name="Ruan X.D."/>
            <person name="Zhao L."/>
            <person name="Wei J.T."/>
            <person name="Ye R.Z."/>
            <person name="Que T.C."/>
            <person name="Du C.H."/>
            <person name="Zhou Y.H."/>
            <person name="Cheng J.X."/>
            <person name="Dai P.F."/>
            <person name="Guo W.B."/>
            <person name="Han X.H."/>
            <person name="Huang E.J."/>
            <person name="Li L.F."/>
            <person name="Wei W."/>
            <person name="Gao Y.C."/>
            <person name="Liu J.Z."/>
            <person name="Shao H.Z."/>
            <person name="Wang X."/>
            <person name="Wang C.C."/>
            <person name="Yang T.C."/>
            <person name="Huo Q.B."/>
            <person name="Li W."/>
            <person name="Chen H.Y."/>
            <person name="Chen S.E."/>
            <person name="Zhou L.G."/>
            <person name="Ni X.B."/>
            <person name="Tian J.H."/>
            <person name="Sheng Y."/>
            <person name="Liu T."/>
            <person name="Pan Y.S."/>
            <person name="Xia L.Y."/>
            <person name="Li J."/>
            <person name="Zhao F."/>
            <person name="Cao W.C."/>
        </authorList>
    </citation>
    <scope>NUCLEOTIDE SEQUENCE</scope>
    <source>
        <strain evidence="13">Rmic-2018</strain>
    </source>
</reference>
<proteinExistence type="inferred from homology"/>
<evidence type="ECO:0000313" key="13">
    <source>
        <dbReference type="EMBL" id="KAH8022038.1"/>
    </source>
</evidence>
<dbReference type="InterPro" id="IPR051163">
    <property type="entry name" value="Sodium:Solute_Symporter_SSF"/>
</dbReference>
<evidence type="ECO:0000256" key="5">
    <source>
        <dbReference type="ARBA" id="ARBA00022692"/>
    </source>
</evidence>
<keyword evidence="14" id="KW-1185">Reference proteome</keyword>
<keyword evidence="3" id="KW-0813">Transport</keyword>
<evidence type="ECO:0000256" key="6">
    <source>
        <dbReference type="ARBA" id="ARBA00022989"/>
    </source>
</evidence>
<evidence type="ECO:0000256" key="12">
    <source>
        <dbReference type="SAM" id="Phobius"/>
    </source>
</evidence>
<dbReference type="GO" id="GO:0006814">
    <property type="term" value="P:sodium ion transport"/>
    <property type="evidence" value="ECO:0007669"/>
    <property type="project" value="UniProtKB-KW"/>
</dbReference>
<dbReference type="EMBL" id="JABSTU010000009">
    <property type="protein sequence ID" value="KAH8022038.1"/>
    <property type="molecule type" value="Genomic_DNA"/>
</dbReference>
<feature type="transmembrane region" description="Helical" evidence="12">
    <location>
        <begin position="330"/>
        <end position="353"/>
    </location>
</feature>
<dbReference type="Proteomes" id="UP000821866">
    <property type="component" value="Chromosome 7"/>
</dbReference>
<evidence type="ECO:0000256" key="8">
    <source>
        <dbReference type="ARBA" id="ARBA00023065"/>
    </source>
</evidence>
<protein>
    <recommendedName>
        <fullName evidence="15">Sodium/solute symporter</fullName>
    </recommendedName>
</protein>
<feature type="transmembrane region" description="Helical" evidence="12">
    <location>
        <begin position="270"/>
        <end position="291"/>
    </location>
</feature>
<evidence type="ECO:0000256" key="9">
    <source>
        <dbReference type="ARBA" id="ARBA00023136"/>
    </source>
</evidence>
<comment type="subcellular location">
    <subcellularLocation>
        <location evidence="1">Cell membrane</location>
        <topology evidence="1">Multi-pass membrane protein</topology>
    </subcellularLocation>
</comment>
<dbReference type="GO" id="GO:0015293">
    <property type="term" value="F:symporter activity"/>
    <property type="evidence" value="ECO:0007669"/>
    <property type="project" value="TreeGrafter"/>
</dbReference>
<keyword evidence="4" id="KW-1003">Cell membrane</keyword>
<keyword evidence="10" id="KW-0739">Sodium transport</keyword>
<dbReference type="InterPro" id="IPR038377">
    <property type="entry name" value="Na/Glc_symporter_sf"/>
</dbReference>
<feature type="transmembrane region" description="Helical" evidence="12">
    <location>
        <begin position="241"/>
        <end position="263"/>
    </location>
</feature>
<keyword evidence="5 12" id="KW-0812">Transmembrane</keyword>
<dbReference type="Gene3D" id="1.20.1730.10">
    <property type="entry name" value="Sodium/glucose cotransporter"/>
    <property type="match status" value="1"/>
</dbReference>
<evidence type="ECO:0000256" key="11">
    <source>
        <dbReference type="RuleBase" id="RU362091"/>
    </source>
</evidence>
<keyword evidence="7" id="KW-0915">Sodium</keyword>
<dbReference type="InterPro" id="IPR001734">
    <property type="entry name" value="Na/solute_symporter"/>
</dbReference>
<feature type="transmembrane region" description="Helical" evidence="12">
    <location>
        <begin position="170"/>
        <end position="195"/>
    </location>
</feature>
<evidence type="ECO:0008006" key="15">
    <source>
        <dbReference type="Google" id="ProtNLM"/>
    </source>
</evidence>
<comment type="caution">
    <text evidence="13">The sequence shown here is derived from an EMBL/GenBank/DDBJ whole genome shotgun (WGS) entry which is preliminary data.</text>
</comment>
<evidence type="ECO:0000256" key="3">
    <source>
        <dbReference type="ARBA" id="ARBA00022448"/>
    </source>
</evidence>
<organism evidence="13 14">
    <name type="scientific">Rhipicephalus microplus</name>
    <name type="common">Cattle tick</name>
    <name type="synonym">Boophilus microplus</name>
    <dbReference type="NCBI Taxonomy" id="6941"/>
    <lineage>
        <taxon>Eukaryota</taxon>
        <taxon>Metazoa</taxon>
        <taxon>Ecdysozoa</taxon>
        <taxon>Arthropoda</taxon>
        <taxon>Chelicerata</taxon>
        <taxon>Arachnida</taxon>
        <taxon>Acari</taxon>
        <taxon>Parasitiformes</taxon>
        <taxon>Ixodida</taxon>
        <taxon>Ixodoidea</taxon>
        <taxon>Ixodidae</taxon>
        <taxon>Rhipicephalinae</taxon>
        <taxon>Rhipicephalus</taxon>
        <taxon>Boophilus</taxon>
    </lineage>
</organism>
<feature type="transmembrane region" description="Helical" evidence="12">
    <location>
        <begin position="20"/>
        <end position="41"/>
    </location>
</feature>
<dbReference type="PANTHER" id="PTHR42985:SF40">
    <property type="entry name" value="LD47995P-RELATED"/>
    <property type="match status" value="1"/>
</dbReference>
<evidence type="ECO:0000256" key="7">
    <source>
        <dbReference type="ARBA" id="ARBA00023053"/>
    </source>
</evidence>
<keyword evidence="8" id="KW-0406">Ion transport</keyword>
<keyword evidence="9 12" id="KW-0472">Membrane</keyword>
<feature type="transmembrane region" description="Helical" evidence="12">
    <location>
        <begin position="70"/>
        <end position="89"/>
    </location>
</feature>
<feature type="transmembrane region" description="Helical" evidence="12">
    <location>
        <begin position="110"/>
        <end position="135"/>
    </location>
</feature>
<keyword evidence="6 12" id="KW-1133">Transmembrane helix</keyword>
<dbReference type="PANTHER" id="PTHR42985">
    <property type="entry name" value="SODIUM-COUPLED MONOCARBOXYLATE TRANSPORTER"/>
    <property type="match status" value="1"/>
</dbReference>
<dbReference type="Pfam" id="PF00474">
    <property type="entry name" value="SSF"/>
    <property type="match status" value="1"/>
</dbReference>
<sequence>MVHHWPLDLGGIKAVVWTDVVQVVLIYIAYIMVIGSGLHYLGGFSAMWQIAGDGGRLIFTNFSLSPYETYTTWTMVFGWTVTWMGMYCANQTQAQRYASIGSLKGARIALLLNIPGTILNVTMAVLSGLTLYAVYGNCDPRLTGDIRKADQLVPYIVQDMLHQYPGLSGLLATAVYSSSLSTLSSGYNSLAAVTWEDFMRPWIKSSEATTLRITKLTAASYGLLSIAVAVLVGTMESIVQAASSLSGALCGPMVAVFVLGFLFPCCKKKGVIVGTFISIIISGWMSLGSILHPRKPYTLPTTTAGCSHFNETITSGSYESPPWPSGIYQFYHISFMWVAFVGFVVHLIVSLAVSLAFEWRGSEVVDPTYVCPLVRKYMRNKPETSDERDEKIKERLSMKIRSFQYVPSKYVISRGVSQCTALTGSVREPSAQATRLFSEDFPLVIGILSVIADPLNLSAHVEPLPPSDFGLIDGLRFPDRTRDLDLDALLFLDLDVLLPLYRE</sequence>
<evidence type="ECO:0000313" key="14">
    <source>
        <dbReference type="Proteomes" id="UP000821866"/>
    </source>
</evidence>
<gene>
    <name evidence="13" type="ORF">HPB51_021478</name>
</gene>
<evidence type="ECO:0000256" key="2">
    <source>
        <dbReference type="ARBA" id="ARBA00006434"/>
    </source>
</evidence>
<dbReference type="PROSITE" id="PS50283">
    <property type="entry name" value="NA_SOLUT_SYMP_3"/>
    <property type="match status" value="1"/>
</dbReference>